<dbReference type="EMBL" id="CP080544">
    <property type="protein sequence ID" value="QYR53192.1"/>
    <property type="molecule type" value="Genomic_DNA"/>
</dbReference>
<reference evidence="1 2" key="1">
    <citation type="submission" date="2021-08" db="EMBL/GenBank/DDBJ databases">
        <title>Lysobacter sp. strain CJ11 Genome sequencing and assembly.</title>
        <authorList>
            <person name="Kim I."/>
        </authorList>
    </citation>
    <scope>NUCLEOTIDE SEQUENCE [LARGE SCALE GENOMIC DNA]</scope>
    <source>
        <strain evidence="1 2">CJ11</strain>
    </source>
</reference>
<organism evidence="1 2">
    <name type="scientific">Lysobacter soyae</name>
    <dbReference type="NCBI Taxonomy" id="2764185"/>
    <lineage>
        <taxon>Bacteria</taxon>
        <taxon>Pseudomonadati</taxon>
        <taxon>Pseudomonadota</taxon>
        <taxon>Gammaproteobacteria</taxon>
        <taxon>Lysobacterales</taxon>
        <taxon>Lysobacteraceae</taxon>
        <taxon>Lysobacter</taxon>
    </lineage>
</organism>
<gene>
    <name evidence="1" type="ORF">H8L67_01330</name>
</gene>
<dbReference type="InterPro" id="IPR003718">
    <property type="entry name" value="OsmC/Ohr_fam"/>
</dbReference>
<dbReference type="RefSeq" id="WP_220380010.1">
    <property type="nucleotide sequence ID" value="NZ_CP080544.1"/>
</dbReference>
<keyword evidence="2" id="KW-1185">Reference proteome</keyword>
<evidence type="ECO:0000313" key="2">
    <source>
        <dbReference type="Proteomes" id="UP000824755"/>
    </source>
</evidence>
<dbReference type="InterPro" id="IPR036102">
    <property type="entry name" value="OsmC/Ohrsf"/>
</dbReference>
<dbReference type="SUPFAM" id="SSF82784">
    <property type="entry name" value="OsmC-like"/>
    <property type="match status" value="1"/>
</dbReference>
<dbReference type="Pfam" id="PF02566">
    <property type="entry name" value="OsmC"/>
    <property type="match status" value="1"/>
</dbReference>
<dbReference type="Proteomes" id="UP000824755">
    <property type="component" value="Chromosome"/>
</dbReference>
<proteinExistence type="predicted"/>
<dbReference type="Gene3D" id="3.30.300.20">
    <property type="match status" value="1"/>
</dbReference>
<name>A0ABX8WQT1_9GAMM</name>
<protein>
    <submittedName>
        <fullName evidence="1">OsmC family protein</fullName>
    </submittedName>
</protein>
<dbReference type="InterPro" id="IPR015946">
    <property type="entry name" value="KH_dom-like_a/b"/>
</dbReference>
<evidence type="ECO:0000313" key="1">
    <source>
        <dbReference type="EMBL" id="QYR53192.1"/>
    </source>
</evidence>
<accession>A0ABX8WQT1</accession>
<sequence length="135" mass="14196">MRISAFVHNSTEHVAIVETDGIERVVAIPAKKSGRGSSVNGGELLMLALATCYCNDLFREATRLGIEISEVRVAASADFLGVGLAAENIRYSVAVISSSTSADIDSLIAATDQVAEIHNTIRSAVPVTLEHRASG</sequence>